<dbReference type="GO" id="GO:0003955">
    <property type="term" value="F:NAD(P)H dehydrogenase (quinone) activity"/>
    <property type="evidence" value="ECO:0007669"/>
    <property type="project" value="TreeGrafter"/>
</dbReference>
<dbReference type="SUPFAM" id="SSF52218">
    <property type="entry name" value="Flavoproteins"/>
    <property type="match status" value="1"/>
</dbReference>
<dbReference type="AlphaFoldDB" id="A0A9P4UVD1"/>
<evidence type="ECO:0000256" key="1">
    <source>
        <dbReference type="ARBA" id="ARBA00006961"/>
    </source>
</evidence>
<sequence>MGIPTRYGNTPAQWKAWWDATGSLWQQGTFWGKYAGLFIATGGLGGDQESTALAIMSTLVHHGFVHVPHGYKTTFALQANFTEVHGGSPWGAGSFAGGDESRQPSELELSMAVEQGKAFHSHVARVSSA</sequence>
<name>A0A9P4UVD1_9PEZI</name>
<dbReference type="PANTHER" id="PTHR30546:SF23">
    <property type="entry name" value="FLAVOPROTEIN-LIKE PROTEIN YCP4-RELATED"/>
    <property type="match status" value="1"/>
</dbReference>
<organism evidence="2 3">
    <name type="scientific">Polychaeton citri CBS 116435</name>
    <dbReference type="NCBI Taxonomy" id="1314669"/>
    <lineage>
        <taxon>Eukaryota</taxon>
        <taxon>Fungi</taxon>
        <taxon>Dikarya</taxon>
        <taxon>Ascomycota</taxon>
        <taxon>Pezizomycotina</taxon>
        <taxon>Dothideomycetes</taxon>
        <taxon>Dothideomycetidae</taxon>
        <taxon>Capnodiales</taxon>
        <taxon>Capnodiaceae</taxon>
        <taxon>Polychaeton</taxon>
    </lineage>
</organism>
<protein>
    <submittedName>
        <fullName evidence="2">Benzoquinone reductase</fullName>
    </submittedName>
</protein>
<dbReference type="GO" id="GO:0016020">
    <property type="term" value="C:membrane"/>
    <property type="evidence" value="ECO:0007669"/>
    <property type="project" value="TreeGrafter"/>
</dbReference>
<gene>
    <name evidence="2" type="ORF">K431DRAFT_308495</name>
</gene>
<dbReference type="OrthoDB" id="504689at2759"/>
<evidence type="ECO:0000313" key="3">
    <source>
        <dbReference type="Proteomes" id="UP000799441"/>
    </source>
</evidence>
<dbReference type="InterPro" id="IPR029039">
    <property type="entry name" value="Flavoprotein-like_sf"/>
</dbReference>
<reference evidence="2" key="1">
    <citation type="journal article" date="2020" name="Stud. Mycol.">
        <title>101 Dothideomycetes genomes: a test case for predicting lifestyles and emergence of pathogens.</title>
        <authorList>
            <person name="Haridas S."/>
            <person name="Albert R."/>
            <person name="Binder M."/>
            <person name="Bloem J."/>
            <person name="Labutti K."/>
            <person name="Salamov A."/>
            <person name="Andreopoulos B."/>
            <person name="Baker S."/>
            <person name="Barry K."/>
            <person name="Bills G."/>
            <person name="Bluhm B."/>
            <person name="Cannon C."/>
            <person name="Castanera R."/>
            <person name="Culley D."/>
            <person name="Daum C."/>
            <person name="Ezra D."/>
            <person name="Gonzalez J."/>
            <person name="Henrissat B."/>
            <person name="Kuo A."/>
            <person name="Liang C."/>
            <person name="Lipzen A."/>
            <person name="Lutzoni F."/>
            <person name="Magnuson J."/>
            <person name="Mondo S."/>
            <person name="Nolan M."/>
            <person name="Ohm R."/>
            <person name="Pangilinan J."/>
            <person name="Park H.-J."/>
            <person name="Ramirez L."/>
            <person name="Alfaro M."/>
            <person name="Sun H."/>
            <person name="Tritt A."/>
            <person name="Yoshinaga Y."/>
            <person name="Zwiers L.-H."/>
            <person name="Turgeon B."/>
            <person name="Goodwin S."/>
            <person name="Spatafora J."/>
            <person name="Crous P."/>
            <person name="Grigoriev I."/>
        </authorList>
    </citation>
    <scope>NUCLEOTIDE SEQUENCE</scope>
    <source>
        <strain evidence="2">CBS 116435</strain>
    </source>
</reference>
<proteinExistence type="inferred from homology"/>
<evidence type="ECO:0000313" key="2">
    <source>
        <dbReference type="EMBL" id="KAF2726045.1"/>
    </source>
</evidence>
<dbReference type="EMBL" id="MU003765">
    <property type="protein sequence ID" value="KAF2726045.1"/>
    <property type="molecule type" value="Genomic_DNA"/>
</dbReference>
<accession>A0A9P4UVD1</accession>
<comment type="similarity">
    <text evidence="1">Belongs to the WrbA family.</text>
</comment>
<dbReference type="Proteomes" id="UP000799441">
    <property type="component" value="Unassembled WGS sequence"/>
</dbReference>
<dbReference type="PANTHER" id="PTHR30546">
    <property type="entry name" value="FLAVODOXIN-RELATED PROTEIN WRBA-RELATED"/>
    <property type="match status" value="1"/>
</dbReference>
<dbReference type="Gene3D" id="3.40.50.360">
    <property type="match status" value="1"/>
</dbReference>
<keyword evidence="3" id="KW-1185">Reference proteome</keyword>
<comment type="caution">
    <text evidence="2">The sequence shown here is derived from an EMBL/GenBank/DDBJ whole genome shotgun (WGS) entry which is preliminary data.</text>
</comment>